<evidence type="ECO:0000313" key="5">
    <source>
        <dbReference type="EMBL" id="QJH95128.1"/>
    </source>
</evidence>
<evidence type="ECO:0008006" key="6">
    <source>
        <dbReference type="Google" id="ProtNLM"/>
    </source>
</evidence>
<proteinExistence type="predicted"/>
<dbReference type="EMBL" id="MT144613">
    <property type="protein sequence ID" value="QJH95128.1"/>
    <property type="molecule type" value="Genomic_DNA"/>
</dbReference>
<organism evidence="2">
    <name type="scientific">viral metagenome</name>
    <dbReference type="NCBI Taxonomy" id="1070528"/>
    <lineage>
        <taxon>unclassified sequences</taxon>
        <taxon>metagenomes</taxon>
        <taxon>organismal metagenomes</taxon>
    </lineage>
</organism>
<evidence type="ECO:0000313" key="3">
    <source>
        <dbReference type="EMBL" id="QJA63236.1"/>
    </source>
</evidence>
<accession>A0A6H1ZGH6</accession>
<gene>
    <name evidence="4" type="ORF">MM415A00170_0006</name>
    <name evidence="3" type="ORF">MM415B00642_0005</name>
    <name evidence="2" type="ORF">TM448A00430_0004</name>
    <name evidence="5" type="ORF">TM448B00346_0026</name>
</gene>
<feature type="compositionally biased region" description="Polar residues" evidence="1">
    <location>
        <begin position="545"/>
        <end position="564"/>
    </location>
</feature>
<dbReference type="EMBL" id="MT144011">
    <property type="protein sequence ID" value="QJA46447.1"/>
    <property type="molecule type" value="Genomic_DNA"/>
</dbReference>
<dbReference type="EMBL" id="MT142534">
    <property type="protein sequence ID" value="QJA84742.1"/>
    <property type="molecule type" value="Genomic_DNA"/>
</dbReference>
<feature type="region of interest" description="Disordered" evidence="1">
    <location>
        <begin position="531"/>
        <end position="572"/>
    </location>
</feature>
<evidence type="ECO:0000313" key="4">
    <source>
        <dbReference type="EMBL" id="QJA84742.1"/>
    </source>
</evidence>
<dbReference type="EMBL" id="MT141493">
    <property type="protein sequence ID" value="QJA63236.1"/>
    <property type="molecule type" value="Genomic_DNA"/>
</dbReference>
<dbReference type="AlphaFoldDB" id="A0A6H1ZGH6"/>
<evidence type="ECO:0000313" key="2">
    <source>
        <dbReference type="EMBL" id="QJA46447.1"/>
    </source>
</evidence>
<reference evidence="2" key="1">
    <citation type="submission" date="2020-03" db="EMBL/GenBank/DDBJ databases">
        <title>The deep terrestrial virosphere.</title>
        <authorList>
            <person name="Holmfeldt K."/>
            <person name="Nilsson E."/>
            <person name="Simone D."/>
            <person name="Lopez-Fernandez M."/>
            <person name="Wu X."/>
            <person name="de Brujin I."/>
            <person name="Lundin D."/>
            <person name="Andersson A."/>
            <person name="Bertilsson S."/>
            <person name="Dopson M."/>
        </authorList>
    </citation>
    <scope>NUCLEOTIDE SEQUENCE</scope>
    <source>
        <strain evidence="4">MM415A00170</strain>
        <strain evidence="3">MM415B00642</strain>
        <strain evidence="2">TM448A00430</strain>
        <strain evidence="5">TM448B00346</strain>
    </source>
</reference>
<evidence type="ECO:0000256" key="1">
    <source>
        <dbReference type="SAM" id="MobiDB-lite"/>
    </source>
</evidence>
<sequence length="572" mass="64874">MKPEKPTSGDIWSLYQKTEDYYSKELWDAFKDDEKYYELEFKGDLRIPDEYHTEGIVLPTARDMVDTYVDHIDISNARVFVNKYGTHDSDKESADMLRKFYLGTIQQTNVESDISPWRVASKHYGLHGLGVFKTTWDKDSDKYPIRLEAVPPSNILPDPTFGDRNYVFERYKRILFDVKRMYPYWTNPKGKKDVDAEVEYITYWDKYYRCDFLDGQPVLRIRGGVDTHKYGFIPYVLIESGLGNLSPEASPAKRYVGMLRYIFDMLRAESRGFSLADIVLSRAALPWGVIEGDNAAAVGQIQAKFGTFTPLPEGVTIKEMVSPVPPDALNGHLARLSYYISAHAAPNSVRGLPEQGVRSGADRRLLIAEAATRYQYSRDAFRHGTSKVLTNCAKLLKNKLPDNVRVWARTPNEEFNVEIKKDKLKEPFTCYVEFAPISEQDEYVRHDDLERLVKSMIVTPDWARRQMSNVDAEAMSRDEEKMLLKQSPTYIAFKEQILQAVLQEELGEAGILPPPAGAPTGAGIEEAGRRIVPPVPNRAPLGSPENLQNEMEGMRSQTPINPTQGMGGGGNR</sequence>
<protein>
    <recommendedName>
        <fullName evidence="6">Portal protein</fullName>
    </recommendedName>
</protein>
<name>A0A6H1ZGH6_9ZZZZ</name>